<name>A0ACB6QZ27_9PLEO</name>
<organism evidence="1 2">
    <name type="scientific">Lindgomyces ingoldianus</name>
    <dbReference type="NCBI Taxonomy" id="673940"/>
    <lineage>
        <taxon>Eukaryota</taxon>
        <taxon>Fungi</taxon>
        <taxon>Dikarya</taxon>
        <taxon>Ascomycota</taxon>
        <taxon>Pezizomycotina</taxon>
        <taxon>Dothideomycetes</taxon>
        <taxon>Pleosporomycetidae</taxon>
        <taxon>Pleosporales</taxon>
        <taxon>Lindgomycetaceae</taxon>
        <taxon>Lindgomyces</taxon>
    </lineage>
</organism>
<accession>A0ACB6QZ27</accession>
<keyword evidence="2" id="KW-1185">Reference proteome</keyword>
<evidence type="ECO:0000313" key="2">
    <source>
        <dbReference type="Proteomes" id="UP000799755"/>
    </source>
</evidence>
<dbReference type="Proteomes" id="UP000799755">
    <property type="component" value="Unassembled WGS sequence"/>
</dbReference>
<proteinExistence type="predicted"/>
<sequence length="182" mass="20448">MAAWKAMNDEKLLCWSGLQAEASPRLRRLGFAVRWRQTKGVCGTTRILEPARRRMGLASATERLSRLSIAFFPIVLILRQHRVRGTKNQFVKRAGVQRGVVRIVALMTGSRLFLFLAASTSLAARREVEQQKAEHRTEHSRRQVERHHVPGPQWVPAPVVCAQTNSGPTAYHGRCAMFPTAG</sequence>
<evidence type="ECO:0000313" key="1">
    <source>
        <dbReference type="EMBL" id="KAF2472278.1"/>
    </source>
</evidence>
<gene>
    <name evidence="1" type="ORF">BDR25DRAFT_367104</name>
</gene>
<dbReference type="EMBL" id="MU003503">
    <property type="protein sequence ID" value="KAF2472278.1"/>
    <property type="molecule type" value="Genomic_DNA"/>
</dbReference>
<comment type="caution">
    <text evidence="1">The sequence shown here is derived from an EMBL/GenBank/DDBJ whole genome shotgun (WGS) entry which is preliminary data.</text>
</comment>
<reference evidence="1" key="1">
    <citation type="journal article" date="2020" name="Stud. Mycol.">
        <title>101 Dothideomycetes genomes: a test case for predicting lifestyles and emergence of pathogens.</title>
        <authorList>
            <person name="Haridas S."/>
            <person name="Albert R."/>
            <person name="Binder M."/>
            <person name="Bloem J."/>
            <person name="Labutti K."/>
            <person name="Salamov A."/>
            <person name="Andreopoulos B."/>
            <person name="Baker S."/>
            <person name="Barry K."/>
            <person name="Bills G."/>
            <person name="Bluhm B."/>
            <person name="Cannon C."/>
            <person name="Castanera R."/>
            <person name="Culley D."/>
            <person name="Daum C."/>
            <person name="Ezra D."/>
            <person name="Gonzalez J."/>
            <person name="Henrissat B."/>
            <person name="Kuo A."/>
            <person name="Liang C."/>
            <person name="Lipzen A."/>
            <person name="Lutzoni F."/>
            <person name="Magnuson J."/>
            <person name="Mondo S."/>
            <person name="Nolan M."/>
            <person name="Ohm R."/>
            <person name="Pangilinan J."/>
            <person name="Park H.-J."/>
            <person name="Ramirez L."/>
            <person name="Alfaro M."/>
            <person name="Sun H."/>
            <person name="Tritt A."/>
            <person name="Yoshinaga Y."/>
            <person name="Zwiers L.-H."/>
            <person name="Turgeon B."/>
            <person name="Goodwin S."/>
            <person name="Spatafora J."/>
            <person name="Crous P."/>
            <person name="Grigoriev I."/>
        </authorList>
    </citation>
    <scope>NUCLEOTIDE SEQUENCE</scope>
    <source>
        <strain evidence="1">ATCC 200398</strain>
    </source>
</reference>
<protein>
    <submittedName>
        <fullName evidence="1">Uncharacterized protein</fullName>
    </submittedName>
</protein>